<keyword evidence="1" id="KW-1133">Transmembrane helix</keyword>
<name>A0ABT7VRK0_9GAMM</name>
<organism evidence="2 3">
    <name type="scientific">Candidatus Marithioploca araucensis</name>
    <dbReference type="NCBI Taxonomy" id="70273"/>
    <lineage>
        <taxon>Bacteria</taxon>
        <taxon>Pseudomonadati</taxon>
        <taxon>Pseudomonadota</taxon>
        <taxon>Gammaproteobacteria</taxon>
        <taxon>Thiotrichales</taxon>
        <taxon>Thiotrichaceae</taxon>
        <taxon>Candidatus Marithioploca</taxon>
    </lineage>
</organism>
<protein>
    <recommendedName>
        <fullName evidence="4">FtsW/RodA/SpoVE family cell cycle protein</fullName>
    </recommendedName>
</protein>
<keyword evidence="1" id="KW-0472">Membrane</keyword>
<dbReference type="EMBL" id="JAUCGM010000107">
    <property type="protein sequence ID" value="MDM8562294.1"/>
    <property type="molecule type" value="Genomic_DNA"/>
</dbReference>
<evidence type="ECO:0000313" key="2">
    <source>
        <dbReference type="EMBL" id="MDM8562294.1"/>
    </source>
</evidence>
<evidence type="ECO:0000256" key="1">
    <source>
        <dbReference type="SAM" id="Phobius"/>
    </source>
</evidence>
<feature type="non-terminal residue" evidence="2">
    <location>
        <position position="150"/>
    </location>
</feature>
<reference evidence="2" key="1">
    <citation type="submission" date="2023-06" db="EMBL/GenBank/DDBJ databases">
        <title>Uncultivated large filamentous bacteria from sulfidic sediments reveal new species and different genomic features in energy metabolism and defense.</title>
        <authorList>
            <person name="Fonseca A."/>
        </authorList>
    </citation>
    <scope>NUCLEOTIDE SEQUENCE</scope>
    <source>
        <strain evidence="2">HSG4</strain>
    </source>
</reference>
<feature type="transmembrane region" description="Helical" evidence="1">
    <location>
        <begin position="126"/>
        <end position="147"/>
    </location>
</feature>
<feature type="transmembrane region" description="Helical" evidence="1">
    <location>
        <begin position="99"/>
        <end position="119"/>
    </location>
</feature>
<keyword evidence="1" id="KW-0812">Transmembrane</keyword>
<proteinExistence type="predicted"/>
<accession>A0ABT7VRK0</accession>
<feature type="transmembrane region" description="Helical" evidence="1">
    <location>
        <begin position="63"/>
        <end position="87"/>
    </location>
</feature>
<gene>
    <name evidence="2" type="ORF">QUF54_02970</name>
</gene>
<evidence type="ECO:0008006" key="4">
    <source>
        <dbReference type="Google" id="ProtNLM"/>
    </source>
</evidence>
<evidence type="ECO:0000313" key="3">
    <source>
        <dbReference type="Proteomes" id="UP001171945"/>
    </source>
</evidence>
<comment type="caution">
    <text evidence="2">The sequence shown here is derived from an EMBL/GenBank/DDBJ whole genome shotgun (WGS) entry which is preliminary data.</text>
</comment>
<keyword evidence="3" id="KW-1185">Reference proteome</keyword>
<dbReference type="Proteomes" id="UP001171945">
    <property type="component" value="Unassembled WGS sequence"/>
</dbReference>
<sequence>MKSARWRRAIEVAGPCPFGTRTADAGRPEPNGAILWAKSKNGREAIFASSLTRDNPHYHKRDVVHLAIIILFIFGFTLMSVVVRDFLSEVQIEPWEQRYFYLQQKFFLIAFVIVVYLAIKQYKRMQIVGIIVALSIGLLLNIHNYVYKYP</sequence>